<dbReference type="PANTHER" id="PTHR43479">
    <property type="entry name" value="ACREF/ENVCD OPERON REPRESSOR-RELATED"/>
    <property type="match status" value="1"/>
</dbReference>
<organism evidence="4 5">
    <name type="scientific">Candidatus Desulfolinea nitratireducens</name>
    <dbReference type="NCBI Taxonomy" id="2841698"/>
    <lineage>
        <taxon>Bacteria</taxon>
        <taxon>Bacillati</taxon>
        <taxon>Chloroflexota</taxon>
        <taxon>Anaerolineae</taxon>
        <taxon>Anaerolineales</taxon>
        <taxon>Anaerolineales incertae sedis</taxon>
        <taxon>Candidatus Desulfolinea</taxon>
    </lineage>
</organism>
<dbReference type="Proteomes" id="UP000614469">
    <property type="component" value="Unassembled WGS sequence"/>
</dbReference>
<evidence type="ECO:0000256" key="1">
    <source>
        <dbReference type="ARBA" id="ARBA00023125"/>
    </source>
</evidence>
<dbReference type="AlphaFoldDB" id="A0A8J6TIR2"/>
<dbReference type="PANTHER" id="PTHR43479:SF11">
    <property type="entry name" value="ACREF_ENVCD OPERON REPRESSOR-RELATED"/>
    <property type="match status" value="1"/>
</dbReference>
<proteinExistence type="predicted"/>
<dbReference type="InterPro" id="IPR009057">
    <property type="entry name" value="Homeodomain-like_sf"/>
</dbReference>
<gene>
    <name evidence="4" type="ORF">H8E29_07770</name>
</gene>
<dbReference type="Gene3D" id="1.10.357.10">
    <property type="entry name" value="Tetracycline Repressor, domain 2"/>
    <property type="match status" value="1"/>
</dbReference>
<dbReference type="PROSITE" id="PS01081">
    <property type="entry name" value="HTH_TETR_1"/>
    <property type="match status" value="1"/>
</dbReference>
<dbReference type="InterPro" id="IPR001647">
    <property type="entry name" value="HTH_TetR"/>
</dbReference>
<dbReference type="InterPro" id="IPR023772">
    <property type="entry name" value="DNA-bd_HTH_TetR-type_CS"/>
</dbReference>
<dbReference type="EMBL" id="JACNJN010000092">
    <property type="protein sequence ID" value="MBC8335144.1"/>
    <property type="molecule type" value="Genomic_DNA"/>
</dbReference>
<accession>A0A8J6TIR2</accession>
<dbReference type="SUPFAM" id="SSF46689">
    <property type="entry name" value="Homeodomain-like"/>
    <property type="match status" value="1"/>
</dbReference>
<dbReference type="PRINTS" id="PR00455">
    <property type="entry name" value="HTHTETR"/>
</dbReference>
<dbReference type="InterPro" id="IPR050624">
    <property type="entry name" value="HTH-type_Tx_Regulator"/>
</dbReference>
<evidence type="ECO:0000256" key="2">
    <source>
        <dbReference type="PROSITE-ProRule" id="PRU00335"/>
    </source>
</evidence>
<protein>
    <submittedName>
        <fullName evidence="4">TetR/AcrR family transcriptional regulator</fullName>
    </submittedName>
</protein>
<reference evidence="4 5" key="1">
    <citation type="submission" date="2020-08" db="EMBL/GenBank/DDBJ databases">
        <title>Bridging the membrane lipid divide: bacteria of the FCB group superphylum have the potential to synthesize archaeal ether lipids.</title>
        <authorList>
            <person name="Villanueva L."/>
            <person name="Von Meijenfeldt F.A.B."/>
            <person name="Westbye A.B."/>
            <person name="Yadav S."/>
            <person name="Hopmans E.C."/>
            <person name="Dutilh B.E."/>
            <person name="Sinninghe Damste J.S."/>
        </authorList>
    </citation>
    <scope>NUCLEOTIDE SEQUENCE [LARGE SCALE GENOMIC DNA]</scope>
    <source>
        <strain evidence="4">NIOZ-UU36</strain>
    </source>
</reference>
<dbReference type="Pfam" id="PF00440">
    <property type="entry name" value="TetR_N"/>
    <property type="match status" value="1"/>
</dbReference>
<evidence type="ECO:0000259" key="3">
    <source>
        <dbReference type="PROSITE" id="PS50977"/>
    </source>
</evidence>
<dbReference type="PROSITE" id="PS50977">
    <property type="entry name" value="HTH_TETR_2"/>
    <property type="match status" value="1"/>
</dbReference>
<keyword evidence="1 2" id="KW-0238">DNA-binding</keyword>
<comment type="caution">
    <text evidence="4">The sequence shown here is derived from an EMBL/GenBank/DDBJ whole genome shotgun (WGS) entry which is preliminary data.</text>
</comment>
<feature type="domain" description="HTH tetR-type" evidence="3">
    <location>
        <begin position="29"/>
        <end position="89"/>
    </location>
</feature>
<name>A0A8J6TIR2_9CHLR</name>
<evidence type="ECO:0000313" key="5">
    <source>
        <dbReference type="Proteomes" id="UP000614469"/>
    </source>
</evidence>
<sequence>MFKKRYNKNERSFTYFGETMPEIPLSKGKRTRLAIEETAYKLFLEQGYSATSMRQISEEAGVALGGIYNHFKGKDEIFQELIIDQHPYIKILPIIQDAPGDNIDEFIRNSARGIQEELGRHPDFIKLMFIEIVEFNGKHFQKLYESIFPKTLPILQRFLSSDSGVREMPLPQLIRLFVGSIMSFYITEFLMTNPELPAELREMSLETYMEYFLYGILERNQ</sequence>
<feature type="DNA-binding region" description="H-T-H motif" evidence="2">
    <location>
        <begin position="52"/>
        <end position="71"/>
    </location>
</feature>
<evidence type="ECO:0000313" key="4">
    <source>
        <dbReference type="EMBL" id="MBC8335144.1"/>
    </source>
</evidence>
<dbReference type="GO" id="GO:0003677">
    <property type="term" value="F:DNA binding"/>
    <property type="evidence" value="ECO:0007669"/>
    <property type="project" value="UniProtKB-UniRule"/>
</dbReference>